<proteinExistence type="predicted"/>
<evidence type="ECO:0000256" key="2">
    <source>
        <dbReference type="ARBA" id="ARBA00022679"/>
    </source>
</evidence>
<evidence type="ECO:0008006" key="12">
    <source>
        <dbReference type="Google" id="ProtNLM"/>
    </source>
</evidence>
<dbReference type="GO" id="GO:0016757">
    <property type="term" value="F:glycosyltransferase activity"/>
    <property type="evidence" value="ECO:0007669"/>
    <property type="project" value="TreeGrafter"/>
</dbReference>
<comment type="subcellular location">
    <subcellularLocation>
        <location evidence="1">Endomembrane system</location>
    </subcellularLocation>
</comment>
<name>A0A814ZFM0_9BILA</name>
<keyword evidence="3 6" id="KW-0812">Transmembrane</keyword>
<comment type="caution">
    <text evidence="7">The sequence shown here is derived from an EMBL/GenBank/DDBJ whole genome shotgun (WGS) entry which is preliminary data.</text>
</comment>
<reference evidence="7" key="1">
    <citation type="submission" date="2021-02" db="EMBL/GenBank/DDBJ databases">
        <authorList>
            <person name="Nowell W R."/>
        </authorList>
    </citation>
    <scope>NUCLEOTIDE SEQUENCE</scope>
</reference>
<evidence type="ECO:0000256" key="5">
    <source>
        <dbReference type="ARBA" id="ARBA00023136"/>
    </source>
</evidence>
<dbReference type="Gene3D" id="3.90.550.10">
    <property type="entry name" value="Spore Coat Polysaccharide Biosynthesis Protein SpsA, Chain A"/>
    <property type="match status" value="1"/>
</dbReference>
<dbReference type="GO" id="GO:0012505">
    <property type="term" value="C:endomembrane system"/>
    <property type="evidence" value="ECO:0007669"/>
    <property type="project" value="UniProtKB-SubCell"/>
</dbReference>
<accession>A0A814ZFM0</accession>
<dbReference type="EMBL" id="CAJNOQ010010040">
    <property type="protein sequence ID" value="CAF1241053.1"/>
    <property type="molecule type" value="Genomic_DNA"/>
</dbReference>
<dbReference type="OrthoDB" id="785482at2759"/>
<dbReference type="Proteomes" id="UP000681722">
    <property type="component" value="Unassembled WGS sequence"/>
</dbReference>
<dbReference type="PANTHER" id="PTHR32044:SF80">
    <property type="entry name" value="XYLOGLUCAN GLYCOSYLTRANSFERASE 2-RELATED"/>
    <property type="match status" value="1"/>
</dbReference>
<evidence type="ECO:0000313" key="10">
    <source>
        <dbReference type="EMBL" id="CAF4113711.1"/>
    </source>
</evidence>
<dbReference type="AlphaFoldDB" id="A0A814ZFM0"/>
<keyword evidence="11" id="KW-1185">Reference proteome</keyword>
<dbReference type="EMBL" id="CAJOBC010010506">
    <property type="protein sequence ID" value="CAF4004105.1"/>
    <property type="molecule type" value="Genomic_DNA"/>
</dbReference>
<evidence type="ECO:0000313" key="8">
    <source>
        <dbReference type="EMBL" id="CAF1306586.1"/>
    </source>
</evidence>
<dbReference type="Proteomes" id="UP000682733">
    <property type="component" value="Unassembled WGS sequence"/>
</dbReference>
<keyword evidence="4 6" id="KW-1133">Transmembrane helix</keyword>
<evidence type="ECO:0000256" key="1">
    <source>
        <dbReference type="ARBA" id="ARBA00004308"/>
    </source>
</evidence>
<evidence type="ECO:0000313" key="7">
    <source>
        <dbReference type="EMBL" id="CAF1241053.1"/>
    </source>
</evidence>
<dbReference type="PANTHER" id="PTHR32044">
    <property type="entry name" value="GLUCOMANNAN 4-BETA-MANNOSYLTRANSFERASE 9"/>
    <property type="match status" value="1"/>
</dbReference>
<feature type="transmembrane region" description="Helical" evidence="6">
    <location>
        <begin position="53"/>
        <end position="73"/>
    </location>
</feature>
<dbReference type="InterPro" id="IPR029044">
    <property type="entry name" value="Nucleotide-diphossugar_trans"/>
</dbReference>
<sequence>MTFQYSIFAYPKPPTNQVMEENYSRFVILTTTNSYNDSISFTSNDNVNNINKIIYNIYIVFGFIYGLLLIDRLEHIFIQTFRRNNIHPLPSPSALFQLVEQKYPMVTIQLPMFNETAFCASAIDCACKLDWPKTSLFIHALDDSTDKKTTDLIDNRVNE</sequence>
<dbReference type="EMBL" id="CAJNOK010019833">
    <property type="protein sequence ID" value="CAF1306586.1"/>
    <property type="molecule type" value="Genomic_DNA"/>
</dbReference>
<organism evidence="7 11">
    <name type="scientific">Didymodactylos carnosus</name>
    <dbReference type="NCBI Taxonomy" id="1234261"/>
    <lineage>
        <taxon>Eukaryota</taxon>
        <taxon>Metazoa</taxon>
        <taxon>Spiralia</taxon>
        <taxon>Gnathifera</taxon>
        <taxon>Rotifera</taxon>
        <taxon>Eurotatoria</taxon>
        <taxon>Bdelloidea</taxon>
        <taxon>Philodinida</taxon>
        <taxon>Philodinidae</taxon>
        <taxon>Didymodactylos</taxon>
    </lineage>
</organism>
<evidence type="ECO:0000313" key="9">
    <source>
        <dbReference type="EMBL" id="CAF4004105.1"/>
    </source>
</evidence>
<dbReference type="EMBL" id="CAJOBA010041415">
    <property type="protein sequence ID" value="CAF4113711.1"/>
    <property type="molecule type" value="Genomic_DNA"/>
</dbReference>
<keyword evidence="5 6" id="KW-0472">Membrane</keyword>
<protein>
    <recommendedName>
        <fullName evidence="12">Glycosyltransferase</fullName>
    </recommendedName>
</protein>
<evidence type="ECO:0000256" key="3">
    <source>
        <dbReference type="ARBA" id="ARBA00022692"/>
    </source>
</evidence>
<evidence type="ECO:0000256" key="4">
    <source>
        <dbReference type="ARBA" id="ARBA00022989"/>
    </source>
</evidence>
<dbReference type="Proteomes" id="UP000663829">
    <property type="component" value="Unassembled WGS sequence"/>
</dbReference>
<evidence type="ECO:0000256" key="6">
    <source>
        <dbReference type="SAM" id="Phobius"/>
    </source>
</evidence>
<evidence type="ECO:0000313" key="11">
    <source>
        <dbReference type="Proteomes" id="UP000663829"/>
    </source>
</evidence>
<dbReference type="Proteomes" id="UP000677228">
    <property type="component" value="Unassembled WGS sequence"/>
</dbReference>
<keyword evidence="2" id="KW-0808">Transferase</keyword>
<gene>
    <name evidence="7" type="ORF">GPM918_LOCUS25661</name>
    <name evidence="8" type="ORF">OVA965_LOCUS28788</name>
    <name evidence="9" type="ORF">SRO942_LOCUS25682</name>
    <name evidence="10" type="ORF">TMI583_LOCUS29547</name>
</gene>